<dbReference type="InterPro" id="IPR011990">
    <property type="entry name" value="TPR-like_helical_dom_sf"/>
</dbReference>
<gene>
    <name evidence="2" type="ORF">FSPOR_10931</name>
</gene>
<reference evidence="2 3" key="1">
    <citation type="journal article" date="2018" name="PLoS Pathog.">
        <title>Evolution of structural diversity of trichothecenes, a family of toxins produced by plant pathogenic and entomopathogenic fungi.</title>
        <authorList>
            <person name="Proctor R.H."/>
            <person name="McCormick S.P."/>
            <person name="Kim H.S."/>
            <person name="Cardoza R.E."/>
            <person name="Stanley A.M."/>
            <person name="Lindo L."/>
            <person name="Kelly A."/>
            <person name="Brown D.W."/>
            <person name="Lee T."/>
            <person name="Vaughan M.M."/>
            <person name="Alexander N.J."/>
            <person name="Busman M."/>
            <person name="Gutierrez S."/>
        </authorList>
    </citation>
    <scope>NUCLEOTIDE SEQUENCE [LARGE SCALE GENOMIC DNA]</scope>
    <source>
        <strain evidence="2 3">NRRL 3299</strain>
    </source>
</reference>
<dbReference type="AlphaFoldDB" id="A0A395RIS6"/>
<dbReference type="EMBL" id="PXOF01000200">
    <property type="protein sequence ID" value="RGP59985.1"/>
    <property type="molecule type" value="Genomic_DNA"/>
</dbReference>
<keyword evidence="3" id="KW-1185">Reference proteome</keyword>
<name>A0A395RIS6_FUSSP</name>
<sequence>MCPVNSPFDQGNASIPFSQLARYAWSNAKLGLTQPLKQDAAQPLTKNPDQQIVEDLIPGGDLILAVGSERRLLGVSSSFLCEISPVFAVMFGPNFEEGHRLRSTQPEGSEMVLELPDDNSQAFCDSIRVLYGADPTTADFEPAEIQKITIVVDKYDMVPRFAFASAYWFAKYPWTDDPEETWQLATAAFWMRNPDAFFNFSKKLIKQLQTSHLSYVDEMPDKVLGLRLCLAIEEQRVHKLMHSRPRSSTKGPLDLDDDPLLSPPQPAPQRTSSITQRNRLSSPHPRSSAGTPVSQLGEAKPKDFSFLLRPEIYHPLTPLNVPVAFRNPQRQPNPEAPIEELVANGHFRAAAIAAVQELTGSGASGGINPTNSKRIFELLYTRLACLTLIDATPLAAQEVKAMEDLNDIRKYVDETTGEHLVPWELRVLNIRLQSLGFGDYRRAVMSYHDLAREARERITKAAAQHDNSAREIWKARLHDLGIQVAGALIELEDLTGAAQHLNTLRDRGDGKMALTKALLWLHLGDVDSARNCARQAVSSDENVEKLILALCDMADSEYESALDAWKELKETMDDEMVGVNTAVCLLYLGRIQEGRAVLEELVDSGLSSHTLLFNLSTMYELCTERHKNMKIKLTERIAGMEASAMGWEKTNSDFKL</sequence>
<proteinExistence type="predicted"/>
<accession>A0A395RIS6</accession>
<dbReference type="GO" id="GO:0005794">
    <property type="term" value="C:Golgi apparatus"/>
    <property type="evidence" value="ECO:0007669"/>
    <property type="project" value="TreeGrafter"/>
</dbReference>
<evidence type="ECO:0000313" key="3">
    <source>
        <dbReference type="Proteomes" id="UP000266152"/>
    </source>
</evidence>
<dbReference type="SUPFAM" id="SSF48452">
    <property type="entry name" value="TPR-like"/>
    <property type="match status" value="1"/>
</dbReference>
<dbReference type="Gene3D" id="3.30.710.10">
    <property type="entry name" value="Potassium Channel Kv1.1, Chain A"/>
    <property type="match status" value="1"/>
</dbReference>
<comment type="caution">
    <text evidence="2">The sequence shown here is derived from an EMBL/GenBank/DDBJ whole genome shotgun (WGS) entry which is preliminary data.</text>
</comment>
<evidence type="ECO:0000313" key="2">
    <source>
        <dbReference type="EMBL" id="RGP59985.1"/>
    </source>
</evidence>
<feature type="compositionally biased region" description="Polar residues" evidence="1">
    <location>
        <begin position="268"/>
        <end position="294"/>
    </location>
</feature>
<dbReference type="PANTHER" id="PTHR21581">
    <property type="entry name" value="D-ALANYL-D-ALANINE CARBOXYPEPTIDASE"/>
    <property type="match status" value="1"/>
</dbReference>
<dbReference type="STRING" id="5514.A0A395RIS6"/>
<dbReference type="Gene3D" id="1.25.40.10">
    <property type="entry name" value="Tetratricopeptide repeat domain"/>
    <property type="match status" value="1"/>
</dbReference>
<dbReference type="GO" id="GO:0030008">
    <property type="term" value="C:TRAPP complex"/>
    <property type="evidence" value="ECO:0007669"/>
    <property type="project" value="TreeGrafter"/>
</dbReference>
<protein>
    <submittedName>
        <fullName evidence="2">Tetratricopeptide repeat protein 15</fullName>
    </submittedName>
</protein>
<evidence type="ECO:0000256" key="1">
    <source>
        <dbReference type="SAM" id="MobiDB-lite"/>
    </source>
</evidence>
<dbReference type="InterPro" id="IPR011333">
    <property type="entry name" value="SKP1/BTB/POZ_sf"/>
</dbReference>
<dbReference type="PANTHER" id="PTHR21581:SF6">
    <property type="entry name" value="TRAFFICKING PROTEIN PARTICLE COMPLEX SUBUNIT 12"/>
    <property type="match status" value="1"/>
</dbReference>
<organism evidence="2 3">
    <name type="scientific">Fusarium sporotrichioides</name>
    <dbReference type="NCBI Taxonomy" id="5514"/>
    <lineage>
        <taxon>Eukaryota</taxon>
        <taxon>Fungi</taxon>
        <taxon>Dikarya</taxon>
        <taxon>Ascomycota</taxon>
        <taxon>Pezizomycotina</taxon>
        <taxon>Sordariomycetes</taxon>
        <taxon>Hypocreomycetidae</taxon>
        <taxon>Hypocreales</taxon>
        <taxon>Nectriaceae</taxon>
        <taxon>Fusarium</taxon>
    </lineage>
</organism>
<dbReference type="Proteomes" id="UP000266152">
    <property type="component" value="Unassembled WGS sequence"/>
</dbReference>
<feature type="region of interest" description="Disordered" evidence="1">
    <location>
        <begin position="240"/>
        <end position="297"/>
    </location>
</feature>